<dbReference type="Proteomes" id="UP001159405">
    <property type="component" value="Unassembled WGS sequence"/>
</dbReference>
<proteinExistence type="predicted"/>
<keyword evidence="2" id="KW-0812">Transmembrane</keyword>
<comment type="caution">
    <text evidence="4">The sequence shown here is derived from an EMBL/GenBank/DDBJ whole genome shotgun (WGS) entry which is preliminary data.</text>
</comment>
<evidence type="ECO:0000313" key="5">
    <source>
        <dbReference type="Proteomes" id="UP001159405"/>
    </source>
</evidence>
<feature type="chain" id="PRO_5047322021" evidence="3">
    <location>
        <begin position="20"/>
        <end position="256"/>
    </location>
</feature>
<dbReference type="EMBL" id="CALNXK010000035">
    <property type="protein sequence ID" value="CAH3120858.1"/>
    <property type="molecule type" value="Genomic_DNA"/>
</dbReference>
<evidence type="ECO:0000256" key="3">
    <source>
        <dbReference type="SAM" id="SignalP"/>
    </source>
</evidence>
<evidence type="ECO:0000313" key="4">
    <source>
        <dbReference type="EMBL" id="CAH3120858.1"/>
    </source>
</evidence>
<evidence type="ECO:0000256" key="1">
    <source>
        <dbReference type="SAM" id="MobiDB-lite"/>
    </source>
</evidence>
<keyword evidence="5" id="KW-1185">Reference proteome</keyword>
<feature type="compositionally biased region" description="Basic and acidic residues" evidence="1">
    <location>
        <begin position="228"/>
        <end position="242"/>
    </location>
</feature>
<gene>
    <name evidence="4" type="ORF">PLOB_00028320</name>
</gene>
<protein>
    <submittedName>
        <fullName evidence="4">Uncharacterized protein</fullName>
    </submittedName>
</protein>
<evidence type="ECO:0000256" key="2">
    <source>
        <dbReference type="SAM" id="Phobius"/>
    </source>
</evidence>
<reference evidence="4 5" key="1">
    <citation type="submission" date="2022-05" db="EMBL/GenBank/DDBJ databases">
        <authorList>
            <consortium name="Genoscope - CEA"/>
            <person name="William W."/>
        </authorList>
    </citation>
    <scope>NUCLEOTIDE SEQUENCE [LARGE SCALE GENOMIC DNA]</scope>
</reference>
<sequence>MIHPLLVVGLQFWFSAILASNNTVSPSPSATVSSPNPSSSLSNAVTSAIGVQVSSTTSTLAQPLSSTVIVSSKSPFTSTPGSENVHSTVSQSPSITATASREPTGKIASSTVGVGPTTTSIQAKGKTIGALEVIGFCLAAVLGLLVAAFAVYYFAFRKRWYPQYWDMGPESPPPTPAVAAANVSAATTAAEGERKIVPEVGITHAGFTGDASSSTDKVPPVSFNGNAHVEKKEEIPANKQDGEGEENVGFAEDSAL</sequence>
<feature type="region of interest" description="Disordered" evidence="1">
    <location>
        <begin position="73"/>
        <end position="113"/>
    </location>
</feature>
<feature type="compositionally biased region" description="Polar residues" evidence="1">
    <location>
        <begin position="73"/>
        <end position="101"/>
    </location>
</feature>
<feature type="signal peptide" evidence="3">
    <location>
        <begin position="1"/>
        <end position="19"/>
    </location>
</feature>
<name>A0ABN8NW83_9CNID</name>
<keyword evidence="2" id="KW-0472">Membrane</keyword>
<keyword evidence="3" id="KW-0732">Signal</keyword>
<feature type="transmembrane region" description="Helical" evidence="2">
    <location>
        <begin position="133"/>
        <end position="155"/>
    </location>
</feature>
<accession>A0ABN8NW83</accession>
<organism evidence="4 5">
    <name type="scientific">Porites lobata</name>
    <dbReference type="NCBI Taxonomy" id="104759"/>
    <lineage>
        <taxon>Eukaryota</taxon>
        <taxon>Metazoa</taxon>
        <taxon>Cnidaria</taxon>
        <taxon>Anthozoa</taxon>
        <taxon>Hexacorallia</taxon>
        <taxon>Scleractinia</taxon>
        <taxon>Fungiina</taxon>
        <taxon>Poritidae</taxon>
        <taxon>Porites</taxon>
    </lineage>
</organism>
<feature type="region of interest" description="Disordered" evidence="1">
    <location>
        <begin position="208"/>
        <end position="256"/>
    </location>
</feature>
<keyword evidence="2" id="KW-1133">Transmembrane helix</keyword>